<evidence type="ECO:0000259" key="4">
    <source>
        <dbReference type="PROSITE" id="PS51379"/>
    </source>
</evidence>
<dbReference type="RefSeq" id="WP_021719322.1">
    <property type="nucleotide sequence ID" value="NZ_FR892754.1"/>
</dbReference>
<keyword evidence="2" id="KW-0408">Iron</keyword>
<dbReference type="GO" id="GO:0046872">
    <property type="term" value="F:metal ion binding"/>
    <property type="evidence" value="ECO:0007669"/>
    <property type="project" value="UniProtKB-KW"/>
</dbReference>
<dbReference type="InterPro" id="IPR017900">
    <property type="entry name" value="4Fe4S_Fe_S_CS"/>
</dbReference>
<dbReference type="Pfam" id="PF04422">
    <property type="entry name" value="FrhB_FdhB_N"/>
    <property type="match status" value="1"/>
</dbReference>
<evidence type="ECO:0000256" key="3">
    <source>
        <dbReference type="ARBA" id="ARBA00023014"/>
    </source>
</evidence>
<dbReference type="InterPro" id="IPR007525">
    <property type="entry name" value="FrhB_FdhB_C"/>
</dbReference>
<dbReference type="EMBL" id="CBGL010000066">
    <property type="protein sequence ID" value="CDD10962.1"/>
    <property type="molecule type" value="Genomic_DNA"/>
</dbReference>
<comment type="caution">
    <text evidence="5">The sequence shown here is derived from an EMBL/GenBank/DDBJ whole genome shotgun (WGS) entry which is preliminary data.</text>
</comment>
<dbReference type="HOGENOM" id="CLU_037958_1_0_9"/>
<keyword evidence="1" id="KW-0479">Metal-binding</keyword>
<dbReference type="Proteomes" id="UP000014937">
    <property type="component" value="Unassembled WGS sequence"/>
</dbReference>
<sequence length="361" mass="40258">MIELSSKQNCTGCSACANICPRGCIRMTADEEGFLYPVVNEEMCMDCGLCENVCPMLHKPQQHELLAVHGAKNNDDAVRFTSSSGGMFTLFAEEILQQGGVVVGAALDEQLNVQHVLVDSIADLTKLRGSKYVQSKIGKIYSEVRQILRTGRRVLFSGTPCQIAGLKKYLVKPSENLLTVDVVCHGVPSPKVYQKHLRELAQEAGEPVVQVKFRDKAKGWKQGETLFFTEHQRFGASKRQETYMRLFLNNISIRPSCGECAFNNKRSLADITIADYWGIDKQYPEFDDDKGVTLVLVNSEAGAELLASVSDKAELLATDFAKGAEYNVAVSKSLPLHPKRTFFFEHLDEYTLKEMVERCLE</sequence>
<evidence type="ECO:0000256" key="1">
    <source>
        <dbReference type="ARBA" id="ARBA00022723"/>
    </source>
</evidence>
<dbReference type="InterPro" id="IPR052977">
    <property type="entry name" value="Polyferredoxin-like_ET"/>
</dbReference>
<feature type="domain" description="4Fe-4S ferredoxin-type" evidence="4">
    <location>
        <begin position="35"/>
        <end position="65"/>
    </location>
</feature>
<protein>
    <submittedName>
        <fullName evidence="5">4Fe-4S binding domain protein</fullName>
    </submittedName>
</protein>
<evidence type="ECO:0000313" key="5">
    <source>
        <dbReference type="EMBL" id="CDD10962.1"/>
    </source>
</evidence>
<dbReference type="SUPFAM" id="SSF54862">
    <property type="entry name" value="4Fe-4S ferredoxins"/>
    <property type="match status" value="1"/>
</dbReference>
<dbReference type="PROSITE" id="PS00198">
    <property type="entry name" value="4FE4S_FER_1"/>
    <property type="match status" value="1"/>
</dbReference>
<organism evidence="5">
    <name type="scientific">Phascolarctobacterium succinatutens CAG:287</name>
    <dbReference type="NCBI Taxonomy" id="1263101"/>
    <lineage>
        <taxon>Bacteria</taxon>
        <taxon>Bacillati</taxon>
        <taxon>Bacillota</taxon>
        <taxon>Negativicutes</taxon>
        <taxon>Acidaminococcales</taxon>
        <taxon>Acidaminococcaceae</taxon>
        <taxon>Phascolarctobacterium</taxon>
    </lineage>
</organism>
<reference evidence="5" key="1">
    <citation type="submission" date="2012-11" db="EMBL/GenBank/DDBJ databases">
        <title>Dependencies among metagenomic species, viruses, plasmids and units of genetic variation.</title>
        <authorList>
            <person name="Nielsen H.B."/>
            <person name="Almeida M."/>
            <person name="Juncker A.S."/>
            <person name="Rasmussen S."/>
            <person name="Li J."/>
            <person name="Sunagawa S."/>
            <person name="Plichta D."/>
            <person name="Gautier L."/>
            <person name="Le Chatelier E."/>
            <person name="Peletier E."/>
            <person name="Bonde I."/>
            <person name="Nielsen T."/>
            <person name="Manichanh C."/>
            <person name="Arumugam M."/>
            <person name="Batto J."/>
            <person name="Santos M.B.Q.D."/>
            <person name="Blom N."/>
            <person name="Borruel N."/>
            <person name="Burgdorf K.S."/>
            <person name="Boumezbeur F."/>
            <person name="Casellas F."/>
            <person name="Dore J."/>
            <person name="Guarner F."/>
            <person name="Hansen T."/>
            <person name="Hildebrand F."/>
            <person name="Kaas R.S."/>
            <person name="Kennedy S."/>
            <person name="Kristiansen K."/>
            <person name="Kultima J.R."/>
            <person name="Leonard P."/>
            <person name="Levenez F."/>
            <person name="Lund O."/>
            <person name="Moumen B."/>
            <person name="Le Paslier D."/>
            <person name="Pons N."/>
            <person name="Pedersen O."/>
            <person name="Prifti E."/>
            <person name="Qin J."/>
            <person name="Raes J."/>
            <person name="Tap J."/>
            <person name="Tims S."/>
            <person name="Ussery D.W."/>
            <person name="Yamada T."/>
            <person name="MetaHit consortium"/>
            <person name="Renault P."/>
            <person name="Sicheritz-Ponten T."/>
            <person name="Bork P."/>
            <person name="Wang J."/>
            <person name="Brunak S."/>
            <person name="Ehrlich S.D."/>
        </authorList>
    </citation>
    <scope>NUCLEOTIDE SEQUENCE [LARGE SCALE GENOMIC DNA]</scope>
</reference>
<dbReference type="Pfam" id="PF04432">
    <property type="entry name" value="FrhB_FdhB_C"/>
    <property type="match status" value="1"/>
</dbReference>
<feature type="domain" description="4Fe-4S ferredoxin-type" evidence="4">
    <location>
        <begin position="1"/>
        <end position="30"/>
    </location>
</feature>
<keyword evidence="3" id="KW-0411">Iron-sulfur</keyword>
<proteinExistence type="predicted"/>
<dbReference type="GO" id="GO:0051536">
    <property type="term" value="F:iron-sulfur cluster binding"/>
    <property type="evidence" value="ECO:0007669"/>
    <property type="project" value="UniProtKB-KW"/>
</dbReference>
<evidence type="ECO:0000256" key="2">
    <source>
        <dbReference type="ARBA" id="ARBA00023004"/>
    </source>
</evidence>
<dbReference type="AlphaFoldDB" id="R6XXH2"/>
<dbReference type="InterPro" id="IPR017896">
    <property type="entry name" value="4Fe4S_Fe-S-bd"/>
</dbReference>
<name>R6XXH2_9FIRM</name>
<dbReference type="Pfam" id="PF12838">
    <property type="entry name" value="Fer4_7"/>
    <property type="match status" value="1"/>
</dbReference>
<dbReference type="Gene3D" id="3.30.70.20">
    <property type="match status" value="1"/>
</dbReference>
<dbReference type="PROSITE" id="PS51379">
    <property type="entry name" value="4FE4S_FER_2"/>
    <property type="match status" value="2"/>
</dbReference>
<dbReference type="PANTHER" id="PTHR43193">
    <property type="match status" value="1"/>
</dbReference>
<dbReference type="InterPro" id="IPR007516">
    <property type="entry name" value="Co_F420_Hydgase/DH_bsu_N"/>
</dbReference>
<dbReference type="PANTHER" id="PTHR43193:SF2">
    <property type="entry name" value="POLYFERREDOXIN PROTEIN FWDF"/>
    <property type="match status" value="1"/>
</dbReference>
<accession>R6XXH2</accession>
<gene>
    <name evidence="5" type="ORF">BN587_00208</name>
</gene>